<dbReference type="GO" id="GO:0043565">
    <property type="term" value="F:sequence-specific DNA binding"/>
    <property type="evidence" value="ECO:0007669"/>
    <property type="project" value="TreeGrafter"/>
</dbReference>
<accession>A0A9D5H436</accession>
<feature type="domain" description="Calmodulin binding protein-like N-terminal" evidence="2">
    <location>
        <begin position="85"/>
        <end position="235"/>
    </location>
</feature>
<dbReference type="OrthoDB" id="757051at2759"/>
<evidence type="ECO:0000259" key="2">
    <source>
        <dbReference type="Pfam" id="PF07887"/>
    </source>
</evidence>
<evidence type="ECO:0000313" key="5">
    <source>
        <dbReference type="Proteomes" id="UP001085076"/>
    </source>
</evidence>
<dbReference type="Pfam" id="PF07887">
    <property type="entry name" value="Calmodulin_bind"/>
    <property type="match status" value="1"/>
</dbReference>
<evidence type="ECO:0000313" key="4">
    <source>
        <dbReference type="EMBL" id="KAJ0962685.1"/>
    </source>
</evidence>
<dbReference type="GO" id="GO:0080142">
    <property type="term" value="P:regulation of salicylic acid biosynthetic process"/>
    <property type="evidence" value="ECO:0007669"/>
    <property type="project" value="TreeGrafter"/>
</dbReference>
<dbReference type="GO" id="GO:0003700">
    <property type="term" value="F:DNA-binding transcription factor activity"/>
    <property type="evidence" value="ECO:0007669"/>
    <property type="project" value="TreeGrafter"/>
</dbReference>
<dbReference type="InterPro" id="IPR046831">
    <property type="entry name" value="Calmodulin_bind_N"/>
</dbReference>
<dbReference type="PANTHER" id="PTHR31713">
    <property type="entry name" value="OS02G0177800 PROTEIN"/>
    <property type="match status" value="1"/>
</dbReference>
<organism evidence="4 5">
    <name type="scientific">Dioscorea zingiberensis</name>
    <dbReference type="NCBI Taxonomy" id="325984"/>
    <lineage>
        <taxon>Eukaryota</taxon>
        <taxon>Viridiplantae</taxon>
        <taxon>Streptophyta</taxon>
        <taxon>Embryophyta</taxon>
        <taxon>Tracheophyta</taxon>
        <taxon>Spermatophyta</taxon>
        <taxon>Magnoliopsida</taxon>
        <taxon>Liliopsida</taxon>
        <taxon>Dioscoreales</taxon>
        <taxon>Dioscoreaceae</taxon>
        <taxon>Dioscorea</taxon>
    </lineage>
</organism>
<comment type="caution">
    <text evidence="4">The sequence shown here is derived from an EMBL/GenBank/DDBJ whole genome shotgun (WGS) entry which is preliminary data.</text>
</comment>
<dbReference type="GO" id="GO:0005516">
    <property type="term" value="F:calmodulin binding"/>
    <property type="evidence" value="ECO:0007669"/>
    <property type="project" value="InterPro"/>
</dbReference>
<dbReference type="Proteomes" id="UP001085076">
    <property type="component" value="Miscellaneous, Linkage group lg09"/>
</dbReference>
<reference evidence="4" key="2">
    <citation type="journal article" date="2022" name="Hortic Res">
        <title>The genome of Dioscorea zingiberensis sheds light on the biosynthesis, origin and evolution of the medicinally important diosgenin saponins.</title>
        <authorList>
            <person name="Li Y."/>
            <person name="Tan C."/>
            <person name="Li Z."/>
            <person name="Guo J."/>
            <person name="Li S."/>
            <person name="Chen X."/>
            <person name="Wang C."/>
            <person name="Dai X."/>
            <person name="Yang H."/>
            <person name="Song W."/>
            <person name="Hou L."/>
            <person name="Xu J."/>
            <person name="Tong Z."/>
            <person name="Xu A."/>
            <person name="Yuan X."/>
            <person name="Wang W."/>
            <person name="Yang Q."/>
            <person name="Chen L."/>
            <person name="Sun Z."/>
            <person name="Wang K."/>
            <person name="Pan B."/>
            <person name="Chen J."/>
            <person name="Bao Y."/>
            <person name="Liu F."/>
            <person name="Qi X."/>
            <person name="Gang D.R."/>
            <person name="Wen J."/>
            <person name="Li J."/>
        </authorList>
    </citation>
    <scope>NUCLEOTIDE SEQUENCE</scope>
    <source>
        <strain evidence="4">Dzin_1.0</strain>
    </source>
</reference>
<protein>
    <recommendedName>
        <fullName evidence="6">Calmodulin-binding protein</fullName>
    </recommendedName>
</protein>
<sequence length="340" mass="38499">MTTKRLQDEHDQSSDGKKEDKRLRKLPSFSTDIVMAESLKSFCLALEPVLRRVVQEEVERGLVHGTRLLQRSPQRQIQAVESSSLKLTFKNPPSLPIFTSSKIEDEEGNSLQIVLLDTQNGEEEPSPAQISSPIKVELVVVNGDFPGKREEWSADEFNDNIVIAREGKRPLLIGDVDLVLRDYAIASIQKLMFTDNSSWTRSRSFRIGARVSPESTYSGPRIKEAITKRFTVKDHRGELYRKRYPPRLGDEVWRLAKIGKDGAFHTKLSAANIHTVQDFLKLSVIDQSRLRMLAKLIVSAWQANVQIMAHEAYLNWDKVEDADGFFAGITTTLIPSIELI</sequence>
<evidence type="ECO:0000259" key="3">
    <source>
        <dbReference type="Pfam" id="PF20451"/>
    </source>
</evidence>
<name>A0A9D5H436_9LILI</name>
<dbReference type="AlphaFoldDB" id="A0A9D5H436"/>
<evidence type="ECO:0000256" key="1">
    <source>
        <dbReference type="SAM" id="MobiDB-lite"/>
    </source>
</evidence>
<dbReference type="PANTHER" id="PTHR31713:SF42">
    <property type="entry name" value="PROTEIN SAR DEFICIENT 1"/>
    <property type="match status" value="1"/>
</dbReference>
<dbReference type="Pfam" id="PF20451">
    <property type="entry name" value="Calmod_bind_M"/>
    <property type="match status" value="1"/>
</dbReference>
<evidence type="ECO:0008006" key="6">
    <source>
        <dbReference type="Google" id="ProtNLM"/>
    </source>
</evidence>
<dbReference type="InterPro" id="IPR046830">
    <property type="entry name" value="Calmod_bind_M"/>
</dbReference>
<dbReference type="GO" id="GO:0005634">
    <property type="term" value="C:nucleus"/>
    <property type="evidence" value="ECO:0007669"/>
    <property type="project" value="TreeGrafter"/>
</dbReference>
<feature type="region of interest" description="Disordered" evidence="1">
    <location>
        <begin position="1"/>
        <end position="23"/>
    </location>
</feature>
<reference evidence="4" key="1">
    <citation type="submission" date="2021-03" db="EMBL/GenBank/DDBJ databases">
        <authorList>
            <person name="Li Z."/>
            <person name="Yang C."/>
        </authorList>
    </citation>
    <scope>NUCLEOTIDE SEQUENCE</scope>
    <source>
        <strain evidence="4">Dzin_1.0</strain>
        <tissue evidence="4">Leaf</tissue>
    </source>
</reference>
<gene>
    <name evidence="4" type="ORF">J5N97_027807</name>
</gene>
<dbReference type="EMBL" id="JAGGNH010000009">
    <property type="protein sequence ID" value="KAJ0962685.1"/>
    <property type="molecule type" value="Genomic_DNA"/>
</dbReference>
<feature type="domain" description="Calmodulin binding protein central" evidence="3">
    <location>
        <begin position="248"/>
        <end position="296"/>
    </location>
</feature>
<keyword evidence="5" id="KW-1185">Reference proteome</keyword>
<dbReference type="InterPro" id="IPR012416">
    <property type="entry name" value="CBP60"/>
</dbReference>
<proteinExistence type="predicted"/>
<feature type="compositionally biased region" description="Basic and acidic residues" evidence="1">
    <location>
        <begin position="1"/>
        <end position="22"/>
    </location>
</feature>